<proteinExistence type="predicted"/>
<dbReference type="Proteomes" id="UP001221757">
    <property type="component" value="Unassembled WGS sequence"/>
</dbReference>
<evidence type="ECO:0000313" key="2">
    <source>
        <dbReference type="Proteomes" id="UP001221757"/>
    </source>
</evidence>
<organism evidence="1 2">
    <name type="scientific">Mycena rosella</name>
    <name type="common">Pink bonnet</name>
    <name type="synonym">Agaricus rosellus</name>
    <dbReference type="NCBI Taxonomy" id="1033263"/>
    <lineage>
        <taxon>Eukaryota</taxon>
        <taxon>Fungi</taxon>
        <taxon>Dikarya</taxon>
        <taxon>Basidiomycota</taxon>
        <taxon>Agaricomycotina</taxon>
        <taxon>Agaricomycetes</taxon>
        <taxon>Agaricomycetidae</taxon>
        <taxon>Agaricales</taxon>
        <taxon>Marasmiineae</taxon>
        <taxon>Mycenaceae</taxon>
        <taxon>Mycena</taxon>
    </lineage>
</organism>
<comment type="caution">
    <text evidence="1">The sequence shown here is derived from an EMBL/GenBank/DDBJ whole genome shotgun (WGS) entry which is preliminary data.</text>
</comment>
<sequence>MGEQARRSLQTPSSPECSSVLASVPIGAAPSRGTASNTSHDSIKCAGAYDDRTTLTGSAPNGTSVSCTYAGTGRLLLMNLLRLIVIPLGRSAGRSQHDISPSSLLALSTLSQYQLYHSLDARAFSGFAILRDISLASDNALTAPRGPYRGIASGVSYAHILPLSHVYPAHFVLSVSGAHSVVLVACSVALETVQRRPSYSTAASSWFRSLMLYR</sequence>
<gene>
    <name evidence="1" type="ORF">B0H17DRAFT_1190197</name>
</gene>
<reference evidence="1" key="1">
    <citation type="submission" date="2023-03" db="EMBL/GenBank/DDBJ databases">
        <title>Massive genome expansion in bonnet fungi (Mycena s.s.) driven by repeated elements and novel gene families across ecological guilds.</title>
        <authorList>
            <consortium name="Lawrence Berkeley National Laboratory"/>
            <person name="Harder C.B."/>
            <person name="Miyauchi S."/>
            <person name="Viragh M."/>
            <person name="Kuo A."/>
            <person name="Thoen E."/>
            <person name="Andreopoulos B."/>
            <person name="Lu D."/>
            <person name="Skrede I."/>
            <person name="Drula E."/>
            <person name="Henrissat B."/>
            <person name="Morin E."/>
            <person name="Kohler A."/>
            <person name="Barry K."/>
            <person name="LaButti K."/>
            <person name="Morin E."/>
            <person name="Salamov A."/>
            <person name="Lipzen A."/>
            <person name="Mereny Z."/>
            <person name="Hegedus B."/>
            <person name="Baldrian P."/>
            <person name="Stursova M."/>
            <person name="Weitz H."/>
            <person name="Taylor A."/>
            <person name="Grigoriev I.V."/>
            <person name="Nagy L.G."/>
            <person name="Martin F."/>
            <person name="Kauserud H."/>
        </authorList>
    </citation>
    <scope>NUCLEOTIDE SEQUENCE</scope>
    <source>
        <strain evidence="1">CBHHK067</strain>
    </source>
</reference>
<dbReference type="AlphaFoldDB" id="A0AAD7H1Z3"/>
<name>A0AAD7H1Z3_MYCRO</name>
<dbReference type="EMBL" id="JARKIE010000001">
    <property type="protein sequence ID" value="KAJ7710459.1"/>
    <property type="molecule type" value="Genomic_DNA"/>
</dbReference>
<protein>
    <submittedName>
        <fullName evidence="1">Uncharacterized protein</fullName>
    </submittedName>
</protein>
<keyword evidence="2" id="KW-1185">Reference proteome</keyword>
<evidence type="ECO:0000313" key="1">
    <source>
        <dbReference type="EMBL" id="KAJ7710459.1"/>
    </source>
</evidence>
<accession>A0AAD7H1Z3</accession>